<gene>
    <name evidence="1" type="ORF">ACFSNC_17880</name>
</gene>
<proteinExistence type="predicted"/>
<organism evidence="1 2">
    <name type="scientific">Ancylobacter oerskovii</name>
    <dbReference type="NCBI Taxonomy" id="459519"/>
    <lineage>
        <taxon>Bacteria</taxon>
        <taxon>Pseudomonadati</taxon>
        <taxon>Pseudomonadota</taxon>
        <taxon>Alphaproteobacteria</taxon>
        <taxon>Hyphomicrobiales</taxon>
        <taxon>Xanthobacteraceae</taxon>
        <taxon>Ancylobacter</taxon>
    </lineage>
</organism>
<dbReference type="Proteomes" id="UP001597299">
    <property type="component" value="Unassembled WGS sequence"/>
</dbReference>
<dbReference type="EMBL" id="JBHUHD010000001">
    <property type="protein sequence ID" value="MFD2142280.1"/>
    <property type="molecule type" value="Genomic_DNA"/>
</dbReference>
<accession>A0ABW4Z0X5</accession>
<evidence type="ECO:0000313" key="1">
    <source>
        <dbReference type="EMBL" id="MFD2142280.1"/>
    </source>
</evidence>
<name>A0ABW4Z0X5_9HYPH</name>
<dbReference type="RefSeq" id="WP_213351275.1">
    <property type="nucleotide sequence ID" value="NZ_JAHBGB010000006.1"/>
</dbReference>
<protein>
    <submittedName>
        <fullName evidence="1">Uncharacterized protein</fullName>
    </submittedName>
</protein>
<evidence type="ECO:0000313" key="2">
    <source>
        <dbReference type="Proteomes" id="UP001597299"/>
    </source>
</evidence>
<reference evidence="2" key="1">
    <citation type="journal article" date="2019" name="Int. J. Syst. Evol. Microbiol.">
        <title>The Global Catalogue of Microorganisms (GCM) 10K type strain sequencing project: providing services to taxonomists for standard genome sequencing and annotation.</title>
        <authorList>
            <consortium name="The Broad Institute Genomics Platform"/>
            <consortium name="The Broad Institute Genome Sequencing Center for Infectious Disease"/>
            <person name="Wu L."/>
            <person name="Ma J."/>
        </authorList>
    </citation>
    <scope>NUCLEOTIDE SEQUENCE [LARGE SCALE GENOMIC DNA]</scope>
    <source>
        <strain evidence="2">CCM 7435</strain>
    </source>
</reference>
<sequence length="82" mass="8923">MIDIDKIRSPEAIVCHRQINSECGGATVFCVVFADGFIVECGSDGYAERRAKTLAAAVNNHGPDRFDFRAPRTPEPRRGGEG</sequence>
<keyword evidence="2" id="KW-1185">Reference proteome</keyword>
<comment type="caution">
    <text evidence="1">The sequence shown here is derived from an EMBL/GenBank/DDBJ whole genome shotgun (WGS) entry which is preliminary data.</text>
</comment>